<dbReference type="Pfam" id="PF01784">
    <property type="entry name" value="DUF34_NIF3"/>
    <property type="match status" value="1"/>
</dbReference>
<dbReference type="SUPFAM" id="SSF102705">
    <property type="entry name" value="NIF3 (NGG1p interacting factor 3)-like"/>
    <property type="match status" value="1"/>
</dbReference>
<comment type="caution">
    <text evidence="6">The sequence shown here is derived from an EMBL/GenBank/DDBJ whole genome shotgun (WGS) entry which is preliminary data.</text>
</comment>
<evidence type="ECO:0000313" key="6">
    <source>
        <dbReference type="EMBL" id="KIP52983.1"/>
    </source>
</evidence>
<dbReference type="PANTHER" id="PTHR13799">
    <property type="entry name" value="NGG1 INTERACTING FACTOR 3"/>
    <property type="match status" value="1"/>
</dbReference>
<protein>
    <recommendedName>
        <fullName evidence="3">GTP cyclohydrolase 1 type 2 homolog</fullName>
    </recommendedName>
</protein>
<dbReference type="EMBL" id="JXSQ01000005">
    <property type="protein sequence ID" value="KIP52983.1"/>
    <property type="molecule type" value="Genomic_DNA"/>
</dbReference>
<evidence type="ECO:0000256" key="3">
    <source>
        <dbReference type="ARBA" id="ARBA00022112"/>
    </source>
</evidence>
<dbReference type="InterPro" id="IPR036069">
    <property type="entry name" value="DUF34/NIF3_sf"/>
</dbReference>
<dbReference type="PANTHER" id="PTHR13799:SF14">
    <property type="entry name" value="GTP CYCLOHYDROLASE 1 TYPE 2 HOMOLOG"/>
    <property type="match status" value="1"/>
</dbReference>
<organism evidence="6 7">
    <name type="scientific">Leucobacter komagatae</name>
    <dbReference type="NCBI Taxonomy" id="55969"/>
    <lineage>
        <taxon>Bacteria</taxon>
        <taxon>Bacillati</taxon>
        <taxon>Actinomycetota</taxon>
        <taxon>Actinomycetes</taxon>
        <taxon>Micrococcales</taxon>
        <taxon>Microbacteriaceae</taxon>
        <taxon>Leucobacter</taxon>
    </lineage>
</organism>
<comment type="subunit">
    <text evidence="2">Homohexamer.</text>
</comment>
<feature type="binding site" evidence="5">
    <location>
        <position position="67"/>
    </location>
    <ligand>
        <name>a divalent metal cation</name>
        <dbReference type="ChEBI" id="CHEBI:60240"/>
        <label>1</label>
    </ligand>
</feature>
<dbReference type="Proteomes" id="UP000032120">
    <property type="component" value="Unassembled WGS sequence"/>
</dbReference>
<keyword evidence="4 5" id="KW-0479">Metal-binding</keyword>
<gene>
    <name evidence="6" type="ORF">SD72_05620</name>
</gene>
<proteinExistence type="inferred from homology"/>
<evidence type="ECO:0000313" key="7">
    <source>
        <dbReference type="Proteomes" id="UP000032120"/>
    </source>
</evidence>
<comment type="similarity">
    <text evidence="1">Belongs to the GTP cyclohydrolase I type 2/NIF3 family.</text>
</comment>
<evidence type="ECO:0000256" key="4">
    <source>
        <dbReference type="ARBA" id="ARBA00022723"/>
    </source>
</evidence>
<feature type="binding site" evidence="5">
    <location>
        <position position="68"/>
    </location>
    <ligand>
        <name>a divalent metal cation</name>
        <dbReference type="ChEBI" id="CHEBI:60240"/>
        <label>1</label>
    </ligand>
</feature>
<evidence type="ECO:0000256" key="2">
    <source>
        <dbReference type="ARBA" id="ARBA00011643"/>
    </source>
</evidence>
<feature type="binding site" evidence="5">
    <location>
        <position position="106"/>
    </location>
    <ligand>
        <name>a divalent metal cation</name>
        <dbReference type="ChEBI" id="CHEBI:60240"/>
        <label>1</label>
    </ligand>
</feature>
<dbReference type="GO" id="GO:0046872">
    <property type="term" value="F:metal ion binding"/>
    <property type="evidence" value="ECO:0007669"/>
    <property type="project" value="UniProtKB-KW"/>
</dbReference>
<dbReference type="Gene3D" id="3.40.1390.30">
    <property type="entry name" value="NIF3 (NGG1p interacting factor 3)-like"/>
    <property type="match status" value="2"/>
</dbReference>
<dbReference type="OrthoDB" id="9795763at2"/>
<evidence type="ECO:0000256" key="1">
    <source>
        <dbReference type="ARBA" id="ARBA00006964"/>
    </source>
</evidence>
<evidence type="ECO:0000256" key="5">
    <source>
        <dbReference type="PIRSR" id="PIRSR602678-1"/>
    </source>
</evidence>
<name>A0A0D0ITZ3_9MICO</name>
<dbReference type="RefSeq" id="WP_042543465.1">
    <property type="nucleotide sequence ID" value="NZ_JXSQ01000005.1"/>
</dbReference>
<feature type="binding site" evidence="5">
    <location>
        <position position="238"/>
    </location>
    <ligand>
        <name>a divalent metal cation</name>
        <dbReference type="ChEBI" id="CHEBI:60240"/>
        <label>1</label>
    </ligand>
</feature>
<feature type="binding site" evidence="5">
    <location>
        <position position="234"/>
    </location>
    <ligand>
        <name>a divalent metal cation</name>
        <dbReference type="ChEBI" id="CHEBI:60240"/>
        <label>1</label>
    </ligand>
</feature>
<dbReference type="AlphaFoldDB" id="A0A0D0ITZ3"/>
<sequence>MTTFTLADLTRATEEMWPTDTAESWDRVGLVSGRNDAKLRRVLLAVDAVRTTVEEAVEWDADALITHHPLLLRGIHTVAEDTGKGALLASLIRADCALIAAHTNADQPAGGVSDVIAKRLGLVDATPIVPLAQDSAVGIGRVGALPEAVSLRDFAERVVGILPATVSGVRVAGDPLRKIATVALLGGAGDSLLDHPTVRAADVYLTSDLRHHPAQEALEQSAVSGGPALVDVAHWASESLWLEGAAAALSERLPGVEFRVSGIRTDAWSFSVGARPEGQPDAE</sequence>
<reference evidence="6 7" key="1">
    <citation type="submission" date="2015-01" db="EMBL/GenBank/DDBJ databases">
        <title>Draft genome sequence of Leucobacter komagatae strain VKM ST2845.</title>
        <authorList>
            <person name="Karlyshev A.V."/>
            <person name="Kudryashova E.B."/>
        </authorList>
    </citation>
    <scope>NUCLEOTIDE SEQUENCE [LARGE SCALE GENOMIC DNA]</scope>
    <source>
        <strain evidence="6 7">VKM ST2845</strain>
    </source>
</reference>
<dbReference type="NCBIfam" id="TIGR00486">
    <property type="entry name" value="YbgI_SA1388"/>
    <property type="match status" value="1"/>
</dbReference>
<dbReference type="InterPro" id="IPR002678">
    <property type="entry name" value="DUF34/NIF3"/>
</dbReference>
<keyword evidence="7" id="KW-1185">Reference proteome</keyword>
<dbReference type="GO" id="GO:0005737">
    <property type="term" value="C:cytoplasm"/>
    <property type="evidence" value="ECO:0007669"/>
    <property type="project" value="TreeGrafter"/>
</dbReference>
<dbReference type="FunFam" id="3.40.1390.30:FF:000001">
    <property type="entry name" value="GTP cyclohydrolase 1 type 2"/>
    <property type="match status" value="1"/>
</dbReference>
<accession>A0A0D0ITZ3</accession>